<dbReference type="AlphaFoldDB" id="Q081Y4"/>
<feature type="coiled-coil region" evidence="1">
    <location>
        <begin position="250"/>
        <end position="277"/>
    </location>
</feature>
<dbReference type="GO" id="GO:0016887">
    <property type="term" value="F:ATP hydrolysis activity"/>
    <property type="evidence" value="ECO:0007669"/>
    <property type="project" value="InterPro"/>
</dbReference>
<evidence type="ECO:0000256" key="1">
    <source>
        <dbReference type="SAM" id="Coils"/>
    </source>
</evidence>
<dbReference type="GeneID" id="41837450"/>
<proteinExistence type="predicted"/>
<evidence type="ECO:0000259" key="2">
    <source>
        <dbReference type="Pfam" id="PF13476"/>
    </source>
</evidence>
<feature type="coiled-coil region" evidence="1">
    <location>
        <begin position="381"/>
        <end position="451"/>
    </location>
</feature>
<feature type="domain" description="Rad50/SbcC-type AAA" evidence="2">
    <location>
        <begin position="5"/>
        <end position="235"/>
    </location>
</feature>
<dbReference type="SUPFAM" id="SSF52540">
    <property type="entry name" value="P-loop containing nucleoside triphosphate hydrolases"/>
    <property type="match status" value="1"/>
</dbReference>
<dbReference type="PANTHER" id="PTHR32114:SF2">
    <property type="entry name" value="ABC TRANSPORTER ABCH.3"/>
    <property type="match status" value="1"/>
</dbReference>
<accession>Q081Y4</accession>
<evidence type="ECO:0000313" key="3">
    <source>
        <dbReference type="EMBL" id="ABI71931.1"/>
    </source>
</evidence>
<dbReference type="GO" id="GO:0006302">
    <property type="term" value="P:double-strand break repair"/>
    <property type="evidence" value="ECO:0007669"/>
    <property type="project" value="InterPro"/>
</dbReference>
<name>Q081Y4_SHEFN</name>
<dbReference type="eggNOG" id="COG1196">
    <property type="taxonomic scope" value="Bacteria"/>
</dbReference>
<dbReference type="Pfam" id="PF13476">
    <property type="entry name" value="AAA_23"/>
    <property type="match status" value="1"/>
</dbReference>
<reference evidence="3 4" key="1">
    <citation type="submission" date="2006-08" db="EMBL/GenBank/DDBJ databases">
        <title>Complete sequence of Shewanella frigidimarina NCIMB 400.</title>
        <authorList>
            <consortium name="US DOE Joint Genome Institute"/>
            <person name="Copeland A."/>
            <person name="Lucas S."/>
            <person name="Lapidus A."/>
            <person name="Barry K."/>
            <person name="Detter J.C."/>
            <person name="Glavina del Rio T."/>
            <person name="Hammon N."/>
            <person name="Israni S."/>
            <person name="Dalin E."/>
            <person name="Tice H."/>
            <person name="Pitluck S."/>
            <person name="Fredrickson J.K."/>
            <person name="Kolker E."/>
            <person name="McCuel L.A."/>
            <person name="DiChristina T."/>
            <person name="Nealson K.H."/>
            <person name="Newman D."/>
            <person name="Tiedje J.M."/>
            <person name="Zhou J."/>
            <person name="Romine M.F."/>
            <person name="Culley D.E."/>
            <person name="Serres M."/>
            <person name="Chertkov O."/>
            <person name="Brettin T."/>
            <person name="Bruce D."/>
            <person name="Han C."/>
            <person name="Tapia R."/>
            <person name="Gilna P."/>
            <person name="Schmutz J."/>
            <person name="Larimer F."/>
            <person name="Land M."/>
            <person name="Hauser L."/>
            <person name="Kyrpides N."/>
            <person name="Mikhailova N."/>
            <person name="Richardson P."/>
        </authorList>
    </citation>
    <scope>NUCLEOTIDE SEQUENCE [LARGE SCALE GENOMIC DNA]</scope>
    <source>
        <strain evidence="3 4">NCIMB 400</strain>
    </source>
</reference>
<dbReference type="Proteomes" id="UP000000684">
    <property type="component" value="Chromosome"/>
</dbReference>
<dbReference type="PANTHER" id="PTHR32114">
    <property type="entry name" value="ABC TRANSPORTER ABCH.3"/>
    <property type="match status" value="1"/>
</dbReference>
<sequence length="686" mass="78092">MKLIKLEINNFRQFYGKQIIDFASESNKGVTLIHGENNGGKTALLNALRWCLYEETTDNLQDSKHLLNKHALSQGINTFSVYIQLVHENRLLEIRRTKSRSKSDSNLQVFEIKEGCYSQQQEKNPNTLINTLLPKEMSQYFFYQGEGTGTLNSQNDFSHIKSAISKVLGLTVSEKTLTHLNGIKITYQKELRQFDTNNEIEHNLSNKELLEANLIKNQVEFEQKKALLEVAEKEYESQITNLARFDKTSIDEKLQIRKHQEQILSDLERQLIRLLADKSKSILNWINNSYSKKLGEIELSKIDIAELNNSSRYTVDKQLIKAIRANQECICGAAIKNNSSAAEIIAQLEKSAVDPELKRRWQRAEELHTNLASFSSPKQAMANLLSQIDDCQDRISELKKSINELSHTIVESDIDDIKIIENKRESAKRECNQLRDQIPKLEVKIRQATVDIKDIDSKVMRLSSTQPRADKFRSLIIATDKIIELFNKSISSSKEGVDLILLKKMQEFFGRVAFNGYTVKKDSSSGSGSFTWTIVDKEGKRVAAGNGYQAMLSISFIVALIQFSKGRVNSKQHLLTPGTIAPFIADSILAFIGPDNGRELVRYIADSVEQSIFMFSQAQWTEKHTDIGIRDKIGKEYNLVQHTVLTEKEFKGQYPTKLIVQGKEHDVVRFGSEFDKVTIEEVLTNG</sequence>
<dbReference type="OrthoDB" id="9795626at2"/>
<evidence type="ECO:0000313" key="4">
    <source>
        <dbReference type="Proteomes" id="UP000000684"/>
    </source>
</evidence>
<dbReference type="RefSeq" id="WP_011637541.1">
    <property type="nucleotide sequence ID" value="NC_008345.1"/>
</dbReference>
<organism evidence="3 4">
    <name type="scientific">Shewanella frigidimarina (strain NCIMB 400)</name>
    <dbReference type="NCBI Taxonomy" id="318167"/>
    <lineage>
        <taxon>Bacteria</taxon>
        <taxon>Pseudomonadati</taxon>
        <taxon>Pseudomonadota</taxon>
        <taxon>Gammaproteobacteria</taxon>
        <taxon>Alteromonadales</taxon>
        <taxon>Shewanellaceae</taxon>
        <taxon>Shewanella</taxon>
    </lineage>
</organism>
<dbReference type="HOGENOM" id="CLU_024631_1_0_6"/>
<dbReference type="InterPro" id="IPR038729">
    <property type="entry name" value="Rad50/SbcC_AAA"/>
</dbReference>
<dbReference type="STRING" id="318167.Sfri_2085"/>
<dbReference type="InterPro" id="IPR027417">
    <property type="entry name" value="P-loop_NTPase"/>
</dbReference>
<gene>
    <name evidence="3" type="ordered locus">Sfri_2085</name>
</gene>
<dbReference type="Gene3D" id="3.40.50.300">
    <property type="entry name" value="P-loop containing nucleotide triphosphate hydrolases"/>
    <property type="match status" value="2"/>
</dbReference>
<protein>
    <submittedName>
        <fullName evidence="3">ATPase involved in DNA repair-like protein</fullName>
    </submittedName>
</protein>
<keyword evidence="4" id="KW-1185">Reference proteome</keyword>
<dbReference type="KEGG" id="sfr:Sfri_2085"/>
<keyword evidence="1" id="KW-0175">Coiled coil</keyword>
<dbReference type="EMBL" id="CP000447">
    <property type="protein sequence ID" value="ABI71931.1"/>
    <property type="molecule type" value="Genomic_DNA"/>
</dbReference>